<evidence type="ECO:0000313" key="2">
    <source>
        <dbReference type="Proteomes" id="UP001230220"/>
    </source>
</evidence>
<comment type="caution">
    <text evidence="1">The sequence shown here is derived from an EMBL/GenBank/DDBJ whole genome shotgun (WGS) entry which is preliminary data.</text>
</comment>
<sequence>MNGDHINSQLAIQAVSEAILQQQPDAGLILHSD</sequence>
<evidence type="ECO:0008006" key="3">
    <source>
        <dbReference type="Google" id="ProtNLM"/>
    </source>
</evidence>
<reference evidence="1 2" key="1">
    <citation type="submission" date="2023-07" db="EMBL/GenBank/DDBJ databases">
        <title>Genomic Encyclopedia of Type Strains, Phase IV (KMG-IV): sequencing the most valuable type-strain genomes for metagenomic binning, comparative biology and taxonomic classification.</title>
        <authorList>
            <person name="Goeker M."/>
        </authorList>
    </citation>
    <scope>NUCLEOTIDE SEQUENCE [LARGE SCALE GENOMIC DNA]</scope>
    <source>
        <strain evidence="1 2">DSM 16784</strain>
    </source>
</reference>
<evidence type="ECO:0000313" key="1">
    <source>
        <dbReference type="EMBL" id="MDQ0360475.1"/>
    </source>
</evidence>
<name>A0ABU0E0T4_9FIRM</name>
<accession>A0ABU0E0T4</accession>
<keyword evidence="2" id="KW-1185">Reference proteome</keyword>
<organism evidence="1 2">
    <name type="scientific">Breznakia pachnodae</name>
    <dbReference type="NCBI Taxonomy" id="265178"/>
    <lineage>
        <taxon>Bacteria</taxon>
        <taxon>Bacillati</taxon>
        <taxon>Bacillota</taxon>
        <taxon>Erysipelotrichia</taxon>
        <taxon>Erysipelotrichales</taxon>
        <taxon>Erysipelotrichaceae</taxon>
        <taxon>Breznakia</taxon>
    </lineage>
</organism>
<protein>
    <recommendedName>
        <fullName evidence="3">Integrase catalytic domain-containing protein</fullName>
    </recommendedName>
</protein>
<gene>
    <name evidence="1" type="ORF">J2S15_001206</name>
</gene>
<dbReference type="Proteomes" id="UP001230220">
    <property type="component" value="Unassembled WGS sequence"/>
</dbReference>
<dbReference type="EMBL" id="JAUSUR010000001">
    <property type="protein sequence ID" value="MDQ0360475.1"/>
    <property type="molecule type" value="Genomic_DNA"/>
</dbReference>
<proteinExistence type="predicted"/>